<dbReference type="GO" id="GO:0033768">
    <property type="term" value="C:SUMO-targeted ubiquitin ligase complex"/>
    <property type="evidence" value="ECO:0007669"/>
    <property type="project" value="TreeGrafter"/>
</dbReference>
<dbReference type="STRING" id="1160509.A0A3N4I5L7"/>
<dbReference type="AlphaFoldDB" id="A0A3N4I5L7"/>
<name>A0A3N4I5L7_ASCIM</name>
<sequence length="315" mass="35136">MSNGFTGSSRTTTNTRSDPTLHQLLLPGQQPPRRPPAVIDLTVDSPPHAQQYHHRAPEMQRHEIIDVDALPDRPTLPTLHPPTQTHSYTYNYNPHYDARHTLGGRVGDRSYHRYPAPYFPAPPMLQAPRSRRLPTRGPGGGGPTLRDLLRTGMPDLVAQVVRRQHESIQRGTMPVLPQRRPTQFRPPPTRMDYEATALGFGAKPEPRPFEETYEEPPKARPGFTRSPTENDVLVCAQVDCDQELGVAEDENDERGLVYVGKCGHVYCGPCGTKLQKTRAGRKDARSAHDPPPPGFCAVTGCPQKLTGKQIWKVHL</sequence>
<protein>
    <submittedName>
        <fullName evidence="2">Uncharacterized protein</fullName>
    </submittedName>
</protein>
<dbReference type="OrthoDB" id="2398441at2759"/>
<feature type="region of interest" description="Disordered" evidence="1">
    <location>
        <begin position="200"/>
        <end position="226"/>
    </location>
</feature>
<feature type="compositionally biased region" description="Low complexity" evidence="1">
    <location>
        <begin position="1"/>
        <end position="28"/>
    </location>
</feature>
<accession>A0A3N4I5L7</accession>
<dbReference type="PANTHER" id="PTHR28042">
    <property type="entry name" value="E3 UBIQUITIN-PROTEIN LIGASE COMPLEX SLX5-SLX8 SUBUNIT SLX5"/>
    <property type="match status" value="1"/>
</dbReference>
<organism evidence="2 3">
    <name type="scientific">Ascobolus immersus RN42</name>
    <dbReference type="NCBI Taxonomy" id="1160509"/>
    <lineage>
        <taxon>Eukaryota</taxon>
        <taxon>Fungi</taxon>
        <taxon>Dikarya</taxon>
        <taxon>Ascomycota</taxon>
        <taxon>Pezizomycotina</taxon>
        <taxon>Pezizomycetes</taxon>
        <taxon>Pezizales</taxon>
        <taxon>Ascobolaceae</taxon>
        <taxon>Ascobolus</taxon>
    </lineage>
</organism>
<dbReference type="GO" id="GO:0004842">
    <property type="term" value="F:ubiquitin-protein transferase activity"/>
    <property type="evidence" value="ECO:0007669"/>
    <property type="project" value="TreeGrafter"/>
</dbReference>
<proteinExistence type="predicted"/>
<dbReference type="Proteomes" id="UP000275078">
    <property type="component" value="Unassembled WGS sequence"/>
</dbReference>
<dbReference type="EMBL" id="ML119685">
    <property type="protein sequence ID" value="RPA80747.1"/>
    <property type="molecule type" value="Genomic_DNA"/>
</dbReference>
<gene>
    <name evidence="2" type="ORF">BJ508DRAFT_327079</name>
</gene>
<keyword evidence="3" id="KW-1185">Reference proteome</keyword>
<evidence type="ECO:0000313" key="3">
    <source>
        <dbReference type="Proteomes" id="UP000275078"/>
    </source>
</evidence>
<evidence type="ECO:0000313" key="2">
    <source>
        <dbReference type="EMBL" id="RPA80747.1"/>
    </source>
</evidence>
<feature type="region of interest" description="Disordered" evidence="1">
    <location>
        <begin position="1"/>
        <end position="38"/>
    </location>
</feature>
<reference evidence="2 3" key="1">
    <citation type="journal article" date="2018" name="Nat. Ecol. Evol.">
        <title>Pezizomycetes genomes reveal the molecular basis of ectomycorrhizal truffle lifestyle.</title>
        <authorList>
            <person name="Murat C."/>
            <person name="Payen T."/>
            <person name="Noel B."/>
            <person name="Kuo A."/>
            <person name="Morin E."/>
            <person name="Chen J."/>
            <person name="Kohler A."/>
            <person name="Krizsan K."/>
            <person name="Balestrini R."/>
            <person name="Da Silva C."/>
            <person name="Montanini B."/>
            <person name="Hainaut M."/>
            <person name="Levati E."/>
            <person name="Barry K.W."/>
            <person name="Belfiori B."/>
            <person name="Cichocki N."/>
            <person name="Clum A."/>
            <person name="Dockter R.B."/>
            <person name="Fauchery L."/>
            <person name="Guy J."/>
            <person name="Iotti M."/>
            <person name="Le Tacon F."/>
            <person name="Lindquist E.A."/>
            <person name="Lipzen A."/>
            <person name="Malagnac F."/>
            <person name="Mello A."/>
            <person name="Molinier V."/>
            <person name="Miyauchi S."/>
            <person name="Poulain J."/>
            <person name="Riccioni C."/>
            <person name="Rubini A."/>
            <person name="Sitrit Y."/>
            <person name="Splivallo R."/>
            <person name="Traeger S."/>
            <person name="Wang M."/>
            <person name="Zifcakova L."/>
            <person name="Wipf D."/>
            <person name="Zambonelli A."/>
            <person name="Paolocci F."/>
            <person name="Nowrousian M."/>
            <person name="Ottonello S."/>
            <person name="Baldrian P."/>
            <person name="Spatafora J.W."/>
            <person name="Henrissat B."/>
            <person name="Nagy L.G."/>
            <person name="Aury J.M."/>
            <person name="Wincker P."/>
            <person name="Grigoriev I.V."/>
            <person name="Bonfante P."/>
            <person name="Martin F.M."/>
        </authorList>
    </citation>
    <scope>NUCLEOTIDE SEQUENCE [LARGE SCALE GENOMIC DNA]</scope>
    <source>
        <strain evidence="2 3">RN42</strain>
    </source>
</reference>
<feature type="compositionally biased region" description="Basic and acidic residues" evidence="1">
    <location>
        <begin position="204"/>
        <end position="218"/>
    </location>
</feature>
<dbReference type="PANTHER" id="PTHR28042:SF1">
    <property type="entry name" value="E3 UBIQUITIN-PROTEIN LIGASE COMPLEX SLX5-SLX8 SUBUNIT SLX5"/>
    <property type="match status" value="1"/>
</dbReference>
<dbReference type="InterPro" id="IPR038886">
    <property type="entry name" value="E3_SLX5/Rfp1"/>
</dbReference>
<feature type="region of interest" description="Disordered" evidence="1">
    <location>
        <begin position="119"/>
        <end position="144"/>
    </location>
</feature>
<evidence type="ECO:0000256" key="1">
    <source>
        <dbReference type="SAM" id="MobiDB-lite"/>
    </source>
</evidence>